<evidence type="ECO:0000313" key="2">
    <source>
        <dbReference type="Proteomes" id="UP000828390"/>
    </source>
</evidence>
<comment type="caution">
    <text evidence="1">The sequence shown here is derived from an EMBL/GenBank/DDBJ whole genome shotgun (WGS) entry which is preliminary data.</text>
</comment>
<reference evidence="1" key="2">
    <citation type="submission" date="2020-11" db="EMBL/GenBank/DDBJ databases">
        <authorList>
            <person name="McCartney M.A."/>
            <person name="Auch B."/>
            <person name="Kono T."/>
            <person name="Mallez S."/>
            <person name="Becker A."/>
            <person name="Gohl D.M."/>
            <person name="Silverstein K.A.T."/>
            <person name="Koren S."/>
            <person name="Bechman K.B."/>
            <person name="Herman A."/>
            <person name="Abrahante J.E."/>
            <person name="Garbe J."/>
        </authorList>
    </citation>
    <scope>NUCLEOTIDE SEQUENCE</scope>
    <source>
        <strain evidence="1">Duluth1</strain>
        <tissue evidence="1">Whole animal</tissue>
    </source>
</reference>
<gene>
    <name evidence="1" type="ORF">DPMN_153503</name>
</gene>
<organism evidence="1 2">
    <name type="scientific">Dreissena polymorpha</name>
    <name type="common">Zebra mussel</name>
    <name type="synonym">Mytilus polymorpha</name>
    <dbReference type="NCBI Taxonomy" id="45954"/>
    <lineage>
        <taxon>Eukaryota</taxon>
        <taxon>Metazoa</taxon>
        <taxon>Spiralia</taxon>
        <taxon>Lophotrochozoa</taxon>
        <taxon>Mollusca</taxon>
        <taxon>Bivalvia</taxon>
        <taxon>Autobranchia</taxon>
        <taxon>Heteroconchia</taxon>
        <taxon>Euheterodonta</taxon>
        <taxon>Imparidentia</taxon>
        <taxon>Neoheterodontei</taxon>
        <taxon>Myida</taxon>
        <taxon>Dreissenoidea</taxon>
        <taxon>Dreissenidae</taxon>
        <taxon>Dreissena</taxon>
    </lineage>
</organism>
<accession>A0A9D4FIR7</accession>
<dbReference type="AlphaFoldDB" id="A0A9D4FIR7"/>
<name>A0A9D4FIR7_DREPO</name>
<reference evidence="1" key="1">
    <citation type="journal article" date="2019" name="bioRxiv">
        <title>The Genome of the Zebra Mussel, Dreissena polymorpha: A Resource for Invasive Species Research.</title>
        <authorList>
            <person name="McCartney M.A."/>
            <person name="Auch B."/>
            <person name="Kono T."/>
            <person name="Mallez S."/>
            <person name="Zhang Y."/>
            <person name="Obille A."/>
            <person name="Becker A."/>
            <person name="Abrahante J.E."/>
            <person name="Garbe J."/>
            <person name="Badalamenti J.P."/>
            <person name="Herman A."/>
            <person name="Mangelson H."/>
            <person name="Liachko I."/>
            <person name="Sullivan S."/>
            <person name="Sone E.D."/>
            <person name="Koren S."/>
            <person name="Silverstein K.A.T."/>
            <person name="Beckman K.B."/>
            <person name="Gohl D.M."/>
        </authorList>
    </citation>
    <scope>NUCLEOTIDE SEQUENCE</scope>
    <source>
        <strain evidence="1">Duluth1</strain>
        <tissue evidence="1">Whole animal</tissue>
    </source>
</reference>
<evidence type="ECO:0000313" key="1">
    <source>
        <dbReference type="EMBL" id="KAH3799884.1"/>
    </source>
</evidence>
<keyword evidence="2" id="KW-1185">Reference proteome</keyword>
<sequence length="106" mass="11470">MALGIIFSNPIISLGIEDRPARSNKISLVFPELPVCFDSDADTDEMLASDQEITVFSEWCSTPECAGKQGCGNLVSRCHGYRDLGDLSLALGNLGIMHLHKDSLSN</sequence>
<dbReference type="EMBL" id="JAIWYP010000007">
    <property type="protein sequence ID" value="KAH3799884.1"/>
    <property type="molecule type" value="Genomic_DNA"/>
</dbReference>
<protein>
    <submittedName>
        <fullName evidence="1">Uncharacterized protein</fullName>
    </submittedName>
</protein>
<proteinExistence type="predicted"/>
<dbReference type="Proteomes" id="UP000828390">
    <property type="component" value="Unassembled WGS sequence"/>
</dbReference>